<dbReference type="OrthoDB" id="4838614at2759"/>
<name>A0A9W9JZ44_9EURO</name>
<dbReference type="GeneID" id="81397836"/>
<comment type="caution">
    <text evidence="2">The sequence shown here is derived from an EMBL/GenBank/DDBJ whole genome shotgun (WGS) entry which is preliminary data.</text>
</comment>
<keyword evidence="3" id="KW-1185">Reference proteome</keyword>
<proteinExistence type="predicted"/>
<feature type="compositionally biased region" description="Polar residues" evidence="1">
    <location>
        <begin position="430"/>
        <end position="439"/>
    </location>
</feature>
<accession>A0A9W9JZ44</accession>
<dbReference type="Proteomes" id="UP001141434">
    <property type="component" value="Unassembled WGS sequence"/>
</dbReference>
<feature type="compositionally biased region" description="Basic and acidic residues" evidence="1">
    <location>
        <begin position="356"/>
        <end position="409"/>
    </location>
</feature>
<evidence type="ECO:0000313" key="3">
    <source>
        <dbReference type="Proteomes" id="UP001141434"/>
    </source>
</evidence>
<dbReference type="EMBL" id="JAPMSZ010000010">
    <property type="protein sequence ID" value="KAJ5086835.1"/>
    <property type="molecule type" value="Genomic_DNA"/>
</dbReference>
<reference evidence="2" key="2">
    <citation type="journal article" date="2023" name="IMA Fungus">
        <title>Comparative genomic study of the Penicillium genus elucidates a diverse pangenome and 15 lateral gene transfer events.</title>
        <authorList>
            <person name="Petersen C."/>
            <person name="Sorensen T."/>
            <person name="Nielsen M.R."/>
            <person name="Sondergaard T.E."/>
            <person name="Sorensen J.L."/>
            <person name="Fitzpatrick D.A."/>
            <person name="Frisvad J.C."/>
            <person name="Nielsen K.L."/>
        </authorList>
    </citation>
    <scope>NUCLEOTIDE SEQUENCE</scope>
    <source>
        <strain evidence="2">IBT 34128</strain>
    </source>
</reference>
<sequence length="459" mass="52363">MHEKPNREDEDPVDRILQGLSMDEYDEPTELALLTLSVELVYAVHYWSGSRGGDLAIVATRCLQYASTHAALIQEHSPWLVKTRPYLQWVLAKERFDRIWNTAGSVKEQERPRSTHTTGTTLYKWSLPRYIPKETENPGWPSPDAKFPPNQTLQGVLEAARELGDYKTEAACLTELICRVEDPRELLGQLGHLQQAIQGDRFGYLNTCISRYLLAKDEASIRTLIADLEQTASQLCTTPEDDACPAIRFDELRVKSALYRSLPGHSPEADRYKNLADTLSIDLPAPFRPLDTRSDFLDYDDDDDWTRPEFTETEPRVVITEPGRRRTSYRARDTDALPNTNTPKVNLVRSGAQGARFRERERSVHEDPDEERFERIPKEKQEVRGRTSRDDEAKPKTKSSEEVGKDVVADRYLNPIIQEVTQEDTEKSRPQNSGKKNLTSVEVDEDSSEDEDVGARDSE</sequence>
<reference evidence="2" key="1">
    <citation type="submission" date="2022-11" db="EMBL/GenBank/DDBJ databases">
        <authorList>
            <person name="Petersen C."/>
        </authorList>
    </citation>
    <scope>NUCLEOTIDE SEQUENCE</scope>
    <source>
        <strain evidence="2">IBT 34128</strain>
    </source>
</reference>
<dbReference type="RefSeq" id="XP_056508960.1">
    <property type="nucleotide sequence ID" value="XM_056658667.1"/>
</dbReference>
<feature type="region of interest" description="Disordered" evidence="1">
    <location>
        <begin position="322"/>
        <end position="459"/>
    </location>
</feature>
<gene>
    <name evidence="2" type="ORF">NUU61_008142</name>
</gene>
<protein>
    <submittedName>
        <fullName evidence="2">Uncharacterized protein</fullName>
    </submittedName>
</protein>
<evidence type="ECO:0000256" key="1">
    <source>
        <dbReference type="SAM" id="MobiDB-lite"/>
    </source>
</evidence>
<feature type="compositionally biased region" description="Acidic residues" evidence="1">
    <location>
        <begin position="442"/>
        <end position="452"/>
    </location>
</feature>
<dbReference type="AlphaFoldDB" id="A0A9W9JZ44"/>
<evidence type="ECO:0000313" key="2">
    <source>
        <dbReference type="EMBL" id="KAJ5086835.1"/>
    </source>
</evidence>
<organism evidence="2 3">
    <name type="scientific">Penicillium alfredii</name>
    <dbReference type="NCBI Taxonomy" id="1506179"/>
    <lineage>
        <taxon>Eukaryota</taxon>
        <taxon>Fungi</taxon>
        <taxon>Dikarya</taxon>
        <taxon>Ascomycota</taxon>
        <taxon>Pezizomycotina</taxon>
        <taxon>Eurotiomycetes</taxon>
        <taxon>Eurotiomycetidae</taxon>
        <taxon>Eurotiales</taxon>
        <taxon>Aspergillaceae</taxon>
        <taxon>Penicillium</taxon>
    </lineage>
</organism>